<accession>A0A843XDW3</accession>
<proteinExistence type="predicted"/>
<evidence type="ECO:0000313" key="3">
    <source>
        <dbReference type="Proteomes" id="UP000652761"/>
    </source>
</evidence>
<name>A0A843XDW3_COLES</name>
<reference evidence="2" key="1">
    <citation type="submission" date="2017-07" db="EMBL/GenBank/DDBJ databases">
        <title>Taro Niue Genome Assembly and Annotation.</title>
        <authorList>
            <person name="Atibalentja N."/>
            <person name="Keating K."/>
            <person name="Fields C.J."/>
        </authorList>
    </citation>
    <scope>NUCLEOTIDE SEQUENCE</scope>
    <source>
        <strain evidence="2">Niue_2</strain>
        <tissue evidence="2">Leaf</tissue>
    </source>
</reference>
<evidence type="ECO:0000256" key="1">
    <source>
        <dbReference type="SAM" id="Phobius"/>
    </source>
</evidence>
<protein>
    <submittedName>
        <fullName evidence="2">Uncharacterized protein</fullName>
    </submittedName>
</protein>
<organism evidence="2 3">
    <name type="scientific">Colocasia esculenta</name>
    <name type="common">Wild taro</name>
    <name type="synonym">Arum esculentum</name>
    <dbReference type="NCBI Taxonomy" id="4460"/>
    <lineage>
        <taxon>Eukaryota</taxon>
        <taxon>Viridiplantae</taxon>
        <taxon>Streptophyta</taxon>
        <taxon>Embryophyta</taxon>
        <taxon>Tracheophyta</taxon>
        <taxon>Spermatophyta</taxon>
        <taxon>Magnoliopsida</taxon>
        <taxon>Liliopsida</taxon>
        <taxon>Araceae</taxon>
        <taxon>Aroideae</taxon>
        <taxon>Colocasieae</taxon>
        <taxon>Colocasia</taxon>
    </lineage>
</organism>
<keyword evidence="3" id="KW-1185">Reference proteome</keyword>
<keyword evidence="1" id="KW-1133">Transmembrane helix</keyword>
<sequence>MAAGMGFATVALAVGWLVHLIAVSNGPIPFVGDSRNPSEIAVYSAFTAFLVYNAGIVILFFALGCRFRV</sequence>
<evidence type="ECO:0000313" key="2">
    <source>
        <dbReference type="EMBL" id="MQM17629.1"/>
    </source>
</evidence>
<keyword evidence="1" id="KW-0812">Transmembrane</keyword>
<dbReference type="AlphaFoldDB" id="A0A843XDW3"/>
<feature type="transmembrane region" description="Helical" evidence="1">
    <location>
        <begin position="40"/>
        <end position="63"/>
    </location>
</feature>
<keyword evidence="1" id="KW-0472">Membrane</keyword>
<gene>
    <name evidence="2" type="ORF">Taro_050604</name>
</gene>
<comment type="caution">
    <text evidence="2">The sequence shown here is derived from an EMBL/GenBank/DDBJ whole genome shotgun (WGS) entry which is preliminary data.</text>
</comment>
<dbReference type="Proteomes" id="UP000652761">
    <property type="component" value="Unassembled WGS sequence"/>
</dbReference>
<dbReference type="EMBL" id="NMUH01007659">
    <property type="protein sequence ID" value="MQM17629.1"/>
    <property type="molecule type" value="Genomic_DNA"/>
</dbReference>